<evidence type="ECO:0000313" key="7">
    <source>
        <dbReference type="EMBL" id="AOV17880.1"/>
    </source>
</evidence>
<dbReference type="PANTHER" id="PTHR43673">
    <property type="entry name" value="NAD(P)H NITROREDUCTASE YDGI-RELATED"/>
    <property type="match status" value="1"/>
</dbReference>
<dbReference type="GO" id="GO:0016491">
    <property type="term" value="F:oxidoreductase activity"/>
    <property type="evidence" value="ECO:0007669"/>
    <property type="project" value="UniProtKB-KW"/>
</dbReference>
<proteinExistence type="inferred from homology"/>
<dbReference type="Gene3D" id="3.40.109.10">
    <property type="entry name" value="NADH Oxidase"/>
    <property type="match status" value="1"/>
</dbReference>
<evidence type="ECO:0000259" key="6">
    <source>
        <dbReference type="Pfam" id="PF00881"/>
    </source>
</evidence>
<name>A0A1D8KA87_9GAMM</name>
<comment type="cofactor">
    <cofactor evidence="1">
        <name>FMN</name>
        <dbReference type="ChEBI" id="CHEBI:58210"/>
    </cofactor>
</comment>
<dbReference type="InterPro" id="IPR000415">
    <property type="entry name" value="Nitroreductase-like"/>
</dbReference>
<evidence type="ECO:0000256" key="1">
    <source>
        <dbReference type="ARBA" id="ARBA00001917"/>
    </source>
</evidence>
<dbReference type="InterPro" id="IPR029479">
    <property type="entry name" value="Nitroreductase"/>
</dbReference>
<keyword evidence="3" id="KW-0285">Flavoprotein</keyword>
<protein>
    <submittedName>
        <fullName evidence="7">Nitroreductase</fullName>
    </submittedName>
</protein>
<dbReference type="RefSeq" id="WP_070073410.1">
    <property type="nucleotide sequence ID" value="NZ_CP017448.1"/>
</dbReference>
<dbReference type="Proteomes" id="UP000095342">
    <property type="component" value="Chromosome"/>
</dbReference>
<dbReference type="KEGG" id="aaeo:BJI67_13170"/>
<dbReference type="PANTHER" id="PTHR43673:SF2">
    <property type="entry name" value="NITROREDUCTASE"/>
    <property type="match status" value="1"/>
</dbReference>
<reference evidence="7 8" key="1">
    <citation type="submission" date="2016-09" db="EMBL/GenBank/DDBJ databases">
        <title>Acidihalobacter prosperus V6 (DSM14174).</title>
        <authorList>
            <person name="Khaleque H.N."/>
            <person name="Ramsay J.P."/>
            <person name="Murphy R.J.T."/>
            <person name="Kaksonen A.H."/>
            <person name="Boxall N.J."/>
            <person name="Watkin E.L.J."/>
        </authorList>
    </citation>
    <scope>NUCLEOTIDE SEQUENCE [LARGE SCALE GENOMIC DNA]</scope>
    <source>
        <strain evidence="7 8">V6</strain>
    </source>
</reference>
<keyword evidence="4" id="KW-0288">FMN</keyword>
<organism evidence="7 8">
    <name type="scientific">Acidihalobacter aeolianus</name>
    <dbReference type="NCBI Taxonomy" id="2792603"/>
    <lineage>
        <taxon>Bacteria</taxon>
        <taxon>Pseudomonadati</taxon>
        <taxon>Pseudomonadota</taxon>
        <taxon>Gammaproteobacteria</taxon>
        <taxon>Chromatiales</taxon>
        <taxon>Ectothiorhodospiraceae</taxon>
        <taxon>Acidihalobacter</taxon>
    </lineage>
</organism>
<accession>A0A1D8KA87</accession>
<evidence type="ECO:0000256" key="5">
    <source>
        <dbReference type="ARBA" id="ARBA00023002"/>
    </source>
</evidence>
<keyword evidence="5" id="KW-0560">Oxidoreductase</keyword>
<evidence type="ECO:0000256" key="3">
    <source>
        <dbReference type="ARBA" id="ARBA00022630"/>
    </source>
</evidence>
<evidence type="ECO:0000256" key="2">
    <source>
        <dbReference type="ARBA" id="ARBA00007118"/>
    </source>
</evidence>
<feature type="domain" description="Nitroreductase" evidence="6">
    <location>
        <begin position="8"/>
        <end position="58"/>
    </location>
</feature>
<sequence length="172" mass="18851">MSDFFSTIRRRHSVRQYQSDMPVETEKLHAVLECAVSAPSAGDLQAYQIGVVETPSQRLSLSHATGQDFVAEAPVCLIFCTDAERSALSFGDRGRDLYALQDATIAAAYAQLAATAADLATTWVGYFDSKEIARLLELPPALQPVALLTLGYAAEQPRATSRRQLDEVVFRR</sequence>
<dbReference type="Pfam" id="PF00881">
    <property type="entry name" value="Nitroreductase"/>
    <property type="match status" value="2"/>
</dbReference>
<feature type="domain" description="Nitroreductase" evidence="6">
    <location>
        <begin position="64"/>
        <end position="152"/>
    </location>
</feature>
<evidence type="ECO:0000256" key="4">
    <source>
        <dbReference type="ARBA" id="ARBA00022643"/>
    </source>
</evidence>
<dbReference type="AlphaFoldDB" id="A0A1D8KA87"/>
<gene>
    <name evidence="7" type="ORF">BJI67_13170</name>
</gene>
<comment type="similarity">
    <text evidence="2">Belongs to the nitroreductase family.</text>
</comment>
<evidence type="ECO:0000313" key="8">
    <source>
        <dbReference type="Proteomes" id="UP000095342"/>
    </source>
</evidence>
<dbReference type="EMBL" id="CP017448">
    <property type="protein sequence ID" value="AOV17880.1"/>
    <property type="molecule type" value="Genomic_DNA"/>
</dbReference>
<keyword evidence="8" id="KW-1185">Reference proteome</keyword>
<dbReference type="SUPFAM" id="SSF55469">
    <property type="entry name" value="FMN-dependent nitroreductase-like"/>
    <property type="match status" value="1"/>
</dbReference>